<dbReference type="InterPro" id="IPR003593">
    <property type="entry name" value="AAA+_ATPase"/>
</dbReference>
<gene>
    <name evidence="3" type="ORF">Glove_21g49</name>
</gene>
<dbReference type="GO" id="GO:0004842">
    <property type="term" value="F:ubiquitin-protein transferase activity"/>
    <property type="evidence" value="ECO:0007669"/>
    <property type="project" value="InterPro"/>
</dbReference>
<organism evidence="3 4">
    <name type="scientific">Diversispora epigaea</name>
    <dbReference type="NCBI Taxonomy" id="1348612"/>
    <lineage>
        <taxon>Eukaryota</taxon>
        <taxon>Fungi</taxon>
        <taxon>Fungi incertae sedis</taxon>
        <taxon>Mucoromycota</taxon>
        <taxon>Glomeromycotina</taxon>
        <taxon>Glomeromycetes</taxon>
        <taxon>Diversisporales</taxon>
        <taxon>Diversisporaceae</taxon>
        <taxon>Diversispora</taxon>
    </lineage>
</organism>
<dbReference type="STRING" id="1348612.A0A397JKH8"/>
<evidence type="ECO:0000313" key="4">
    <source>
        <dbReference type="Proteomes" id="UP000266861"/>
    </source>
</evidence>
<evidence type="ECO:0000256" key="1">
    <source>
        <dbReference type="SAM" id="MobiDB-lite"/>
    </source>
</evidence>
<dbReference type="EMBL" id="PQFF01000019">
    <property type="protein sequence ID" value="RHZ88865.1"/>
    <property type="molecule type" value="Genomic_DNA"/>
</dbReference>
<name>A0A397JKH8_9GLOM</name>
<protein>
    <recommendedName>
        <fullName evidence="2">AAA+ ATPase domain-containing protein</fullName>
    </recommendedName>
</protein>
<comment type="caution">
    <text evidence="3">The sequence shown here is derived from an EMBL/GenBank/DDBJ whole genome shotgun (WGS) entry which is preliminary data.</text>
</comment>
<dbReference type="GO" id="GO:0030246">
    <property type="term" value="F:carbohydrate binding"/>
    <property type="evidence" value="ECO:0007669"/>
    <property type="project" value="InterPro"/>
</dbReference>
<proteinExistence type="predicted"/>
<dbReference type="InterPro" id="IPR013783">
    <property type="entry name" value="Ig-like_fold"/>
</dbReference>
<evidence type="ECO:0000313" key="3">
    <source>
        <dbReference type="EMBL" id="RHZ88865.1"/>
    </source>
</evidence>
<keyword evidence="4" id="KW-1185">Reference proteome</keyword>
<accession>A0A397JKH8</accession>
<dbReference type="Gene3D" id="3.40.50.300">
    <property type="entry name" value="P-loop containing nucleotide triphosphate hydrolases"/>
    <property type="match status" value="1"/>
</dbReference>
<dbReference type="SUPFAM" id="SSF52540">
    <property type="entry name" value="P-loop containing nucleoside triphosphate hydrolases"/>
    <property type="match status" value="1"/>
</dbReference>
<feature type="domain" description="AAA+ ATPase" evidence="2">
    <location>
        <begin position="2317"/>
        <end position="2456"/>
    </location>
</feature>
<dbReference type="InterPro" id="IPR031248">
    <property type="entry name" value="RNF213"/>
</dbReference>
<dbReference type="CDD" id="cd00009">
    <property type="entry name" value="AAA"/>
    <property type="match status" value="1"/>
</dbReference>
<evidence type="ECO:0000259" key="2">
    <source>
        <dbReference type="SMART" id="SM00382"/>
    </source>
</evidence>
<feature type="region of interest" description="Disordered" evidence="1">
    <location>
        <begin position="1"/>
        <end position="25"/>
    </location>
</feature>
<dbReference type="SUPFAM" id="SSF49452">
    <property type="entry name" value="Starch-binding domain-like"/>
    <property type="match status" value="1"/>
</dbReference>
<sequence length="3441" mass="400584">MASASSSRWREDNNDKNSSSQDKSFPEINTSGNFYVTSVFHVHLPHEITEDNFIPVVTGNCESLGNFNKAQPTVTLKNQHNSTLWISDPVNIPLNVDVTYEYAYAVFRKENSRKYVLDTFEGSFSGTNRQMVLRANHYDIWQSRDNKYRINHEKLKRDFRFINCIYDSITELNFKEKLIEFQTVSHEHRDYVYNVVNLDYIRNKILESESRAKNCVMFILLGYYMERPNKHLFENNYLSTSFPSDKLLNVLNYLEPITGTKQYIMLSLRAVIQHSSSCGSLAWLKMFELAPKLDEDYTFLEYIINFDHSKNFHSFAQSLLDNVKPHISNLHFKVEIFRRVVQKLLDLSFDLECLIFISKDVIGFERFENSNGLQRYLKRRISEAIKQYSPHDLCMQFQKIPQNLKFGTIGLFLERLLKLLQPKDISWNDRDRESLIKFIKEPYPDWPEGMLLNVIDGIVRSDQILLLQSFPEILELALEKDIHRSVSKELYSTSENWLRNIVTVLSSKNKKKQANNIAYTTFQNFSLIYPIVKNRISTCAELKKIVDYILTPLSEDLIFSIAPYIGEFDPAVIEIYCAWIKIRLDQNLRDADEQLLQKIMQICDSKNKLNIKNRLCEEILCHIFDRLQISAKRKLYINDVDNLDNLQLSLLQASNFWKTIFLATGNTQKIHSHPYVEESRDIAITLAQSIASNKITLGLMQEIIKYVSKDYSILIEFVNSAVNDKAELEITQEIIENLSQQCIHNTTTYLRLEKFYNRFCSFQKITDSQKYIGDLQRRGALMNNYTIEELNSPEHWSIHMDAIIATDSFFHLSESHTFYNIFEATLENRELDVYTVIKEIIKIAIETYTEIILIEFVNSAVNDKAELEITQEIIENLSQQCIHNTTTYLRLEKFYNRFCSFQKITDSQKYIGDLQRRGALMNNYTIEELNSPEHWSIHMDAIIATDSFFHLSESHTFYNIFEATLENRELDVYTVIKEIIKIAIETYTEMCQGYKNWENIKYLEAKPFWDKVDAKKVEAEVAFLLPNCDRFKDLSEKRKRDESKNLVITIQNLVQVDEHIFRLEQLNTMLKETWKFQLDPKFWTNKILQDLKNENLTLTNLNKVSKELKRYINNYHLTKEVCDVIKEIASAPGFIDFLKTVRDDLKILINGVDDHSDESLMQADTVSACIQVKSILEPLFEYFSHVFELFWPKFIGVVKPNPFLSGKINLCNVNYQALKNMYENISRRGEITKQRINNCVTKGKYDFMRAENEQKCVARLSYSTNTPDNKVAEYSFADLQDLRGRAILISKAPVTSKVSEDEDHGSDEITAASMNEFVIQVDLCHQITNVASKLIERHFTYRKFFVTTTSTKEMTHLLELLTADLQKWEGIVDEAQEQFYYLTFYPARHILNFYDYFFEKETNMEVTNQCGKLLRFVNEKASLPPPELLKLDISLKVNNFFDIMSMIGTILFDIFSKTPVQRRKISSTVERITSNVVKPGQLFVASCNDEFRVPNIIMSLYANYEYYPEPWQLLICNATTTADDLLIFTKRCFFAERNGYDKYLFCIANVEILDFELQYQLVNSIRSLYQKEKIFHLALICCRKNGEHHHILEQFNQDVHFITTGLETESMSMIYKELAPNVTCVSSDLSGQGKTELIKDYSSEKKLIPRSLSISDSVQFGKLVQKLSELKLQKFESLHLNIALINYPYDVNMFLFELLSLGIVSNGIDIAFIPQTPVFIEVASTMNQYLLNSLPITGYLEKKHLSWNINKLIVSQQFNSPIQVVSRYLDEYDNGLLDENNISFAEPEAIDTLISQKRSRQLIHKYFFNEQPKDVTSYRFLEIFLDVLADQLVRMSNRTFFRVEVLKSMVTEQGIRSTLLDALLGISKEFATRSFDSKEEQKKNLSETEKAKLGAIKPWEESNHLLVVFLSQSPDSICALYRDKKLVPENVEGLLKSQHSGTKNFSLEDYEKMTPEDILKKLESLARTTNDRRGYYKYALSVENLLKMALILLRARANIPVVVCGEAGCGKTSLIQFLAYVINVKFEALNLHAGISEGNILEFMEKGEELAEQGQVWLFFDEINTCNHIGLLGELIAHRILDGKQIHPNIRIFAACNPYRIRTKSQSEAGLGSKVNKNLKNLVYQVHPLPDQILDYVWDYGVLRPADERIYIDFMVKKSLKDTIKDQGSKLLSALLFRSQEFIRGVEGKHSVSLRDVKRALNFVSFFITSLKRRRSYRWQYSYGYDFIDDFARSFLSSLYLCYQTRLYDRELRTKYCENICAVYNENRNDRLTVERFKKIIREEQQDFMNRMVKPPQTAENEALLENVLVIIVCILTKIPVFIIGASGASKSLAMRLVSQNLRGADSNDPYFRDLPQVYVIPYQGSTSSTSDGIEKVFRKAKDYQNTNSKEFPLITVILLEVGLAETSPHNPLKVLHYLLEPRYPEEFPNVSVIGISNWRLDNSKSSRALLVQRPKFEEKDLIDTAERLMSENNILSRFLSLSLTPKLRSLAESFLEYEKVQPIKNFHGLRDYYSLVKSLSASDMSLIATQMALARNFGGTNQMDQLWENHFKGVITAFHGQQMQYEKFLVEDLIKANLEDKGSRHLMVIGKSDSIVNLLTYKLRQWGKEFAEKQNESIGSSAWDMEPVVIYGSQFPNDVDGVDGDYQYGVLSRIMMCVEAGRPLILTELDIIYGSLYDLWNQNYIIVGRDDNQKFYTRVALGAYSNPMVLVHDNFRCILVLDEKNVNFADPLLLNRFEKQKMSTNDTLDDRMKRLVKILADWCKEISCFVEKGNTSKSEFKEHDMFIGFDHEETLQSLVIHNFSNSEADDEEKILLKCKEMLINIASSDGIVRSRNSRLSIDFEEVNQWKDIYFHEQFHDDLAAYVQSLLVKDTEDEGFKIIVNTFSNINTDVESCLDGILTCQVDKILTFKSEAQLTARIKQFFESEKRLFILQCDLSNVKPGCVKLAKFIIEQLRKEYMISNEFSEVLKPIKHACIILHVRRENKETSGSFNFMCGWNIVTVENLIPQERPLSSYLDNSFENILDTIYPFKEIMIEEIFWCLLCMRFPSTSESVNYIKMLSQEIPRHNEFLECLKIRSLEWIQQNISEDWLLQVASNKTNLYLYSSFSTSIQTYIRTQIRKPIAKLLCVLESLSGLSPLFFNDDLNNFGDLYEDFNNSNNLFELWKQLFMNTKIVNMGYLFDPKPDIYPMPAKNHNLKFPFSPYFMMQIDKFKKLYQEDLAILKENKDNCDEDTGELNQEIVEDCIERFTANIYNAVPSLKLPRFFEASEFYFRDFIVSVLPGFERNEREFELLKWIILYHLNQKIPNPIRLHTFWWKSSEAMLAELQLAVMCPEIIKTIMSLKNEEIVGFNFEAYILETVIDTMMERIGSVNFNQSEERVTSYVHEWQLDATNILSLSNKLSKDYSENTSLRRLRIYNDLSKSLELQDLLFIINQKP</sequence>
<dbReference type="OrthoDB" id="2400221at2759"/>
<dbReference type="GO" id="GO:0016887">
    <property type="term" value="F:ATP hydrolysis activity"/>
    <property type="evidence" value="ECO:0007669"/>
    <property type="project" value="InterPro"/>
</dbReference>
<dbReference type="SMART" id="SM00382">
    <property type="entry name" value="AAA"/>
    <property type="match status" value="2"/>
</dbReference>
<dbReference type="InterPro" id="IPR027417">
    <property type="entry name" value="P-loop_NTPase"/>
</dbReference>
<dbReference type="PANTHER" id="PTHR22605:SF1">
    <property type="entry name" value="RZ-TYPE DOMAIN-CONTAINING PROTEIN"/>
    <property type="match status" value="1"/>
</dbReference>
<feature type="domain" description="AAA+ ATPase" evidence="2">
    <location>
        <begin position="1997"/>
        <end position="2144"/>
    </location>
</feature>
<reference evidence="3 4" key="1">
    <citation type="submission" date="2018-08" db="EMBL/GenBank/DDBJ databases">
        <title>Genome and evolution of the arbuscular mycorrhizal fungus Diversispora epigaea (formerly Glomus versiforme) and its bacterial endosymbionts.</title>
        <authorList>
            <person name="Sun X."/>
            <person name="Fei Z."/>
            <person name="Harrison M."/>
        </authorList>
    </citation>
    <scope>NUCLEOTIDE SEQUENCE [LARGE SCALE GENOMIC DNA]</scope>
    <source>
        <strain evidence="3 4">IT104</strain>
    </source>
</reference>
<dbReference type="Proteomes" id="UP000266861">
    <property type="component" value="Unassembled WGS sequence"/>
</dbReference>
<dbReference type="InterPro" id="IPR013784">
    <property type="entry name" value="Carb-bd-like_fold"/>
</dbReference>
<dbReference type="Gene3D" id="2.60.40.10">
    <property type="entry name" value="Immunoglobulins"/>
    <property type="match status" value="1"/>
</dbReference>
<dbReference type="PANTHER" id="PTHR22605">
    <property type="entry name" value="RZ-TYPE DOMAIN-CONTAINING PROTEIN"/>
    <property type="match status" value="1"/>
</dbReference>